<dbReference type="InterPro" id="IPR009057">
    <property type="entry name" value="Homeodomain-like_sf"/>
</dbReference>
<gene>
    <name evidence="7" type="primary">LOC106818622</name>
    <name evidence="8" type="synonym">LOC106818623</name>
</gene>
<evidence type="ECO:0000313" key="8">
    <source>
        <dbReference type="RefSeq" id="XP_014678799.1"/>
    </source>
</evidence>
<dbReference type="RefSeq" id="XP_014678799.1">
    <property type="nucleotide sequence ID" value="XM_014823313.1"/>
</dbReference>
<feature type="region of interest" description="Disordered" evidence="4">
    <location>
        <begin position="67"/>
        <end position="86"/>
    </location>
</feature>
<evidence type="ECO:0000313" key="7">
    <source>
        <dbReference type="RefSeq" id="XP_014678798.1"/>
    </source>
</evidence>
<name>A0ABM1F2X7_PRICU</name>
<proteinExistence type="predicted"/>
<reference evidence="7 8" key="1">
    <citation type="submission" date="2025-05" db="UniProtKB">
        <authorList>
            <consortium name="RefSeq"/>
        </authorList>
    </citation>
    <scope>IDENTIFICATION</scope>
</reference>
<dbReference type="SMART" id="SM00389">
    <property type="entry name" value="HOX"/>
    <property type="match status" value="1"/>
</dbReference>
<evidence type="ECO:0000256" key="3">
    <source>
        <dbReference type="RuleBase" id="RU000682"/>
    </source>
</evidence>
<dbReference type="GeneID" id="106818623"/>
<feature type="DNA-binding region" description="Homeobox" evidence="2">
    <location>
        <begin position="16"/>
        <end position="75"/>
    </location>
</feature>
<dbReference type="CDD" id="cd00086">
    <property type="entry name" value="homeodomain"/>
    <property type="match status" value="1"/>
</dbReference>
<dbReference type="InterPro" id="IPR051649">
    <property type="entry name" value="CUT_Homeobox"/>
</dbReference>
<dbReference type="Pfam" id="PF00046">
    <property type="entry name" value="Homeodomain"/>
    <property type="match status" value="1"/>
</dbReference>
<dbReference type="SUPFAM" id="SSF46689">
    <property type="entry name" value="Homeodomain-like"/>
    <property type="match status" value="1"/>
</dbReference>
<dbReference type="PANTHER" id="PTHR14057:SF47">
    <property type="entry name" value="HOMEOBOX PROTEIN ONECUT"/>
    <property type="match status" value="1"/>
</dbReference>
<accession>A0ABM1F2X7</accession>
<feature type="non-terminal residue" evidence="7">
    <location>
        <position position="1"/>
    </location>
</feature>
<dbReference type="GeneID" id="106818622"/>
<comment type="subcellular location">
    <subcellularLocation>
        <location evidence="1 2 3">Nucleus</location>
    </subcellularLocation>
</comment>
<keyword evidence="2 3" id="KW-0371">Homeobox</keyword>
<organism evidence="6 7">
    <name type="scientific">Priapulus caudatus</name>
    <name type="common">Priapulid worm</name>
    <dbReference type="NCBI Taxonomy" id="37621"/>
    <lineage>
        <taxon>Eukaryota</taxon>
        <taxon>Metazoa</taxon>
        <taxon>Ecdysozoa</taxon>
        <taxon>Scalidophora</taxon>
        <taxon>Priapulida</taxon>
        <taxon>Priapulimorpha</taxon>
        <taxon>Priapulimorphida</taxon>
        <taxon>Priapulidae</taxon>
        <taxon>Priapulus</taxon>
    </lineage>
</organism>
<sequence length="86" mass="10191">KRKEEQQQAQNQPPQPKKPRLVFTDIQRRTLLAIFKETQRPSKEMQIAIAKQLGLELSTVGNFFMNARRRSHDKWKDENKDKNLTS</sequence>
<evidence type="ECO:0000256" key="2">
    <source>
        <dbReference type="PROSITE-ProRule" id="PRU00108"/>
    </source>
</evidence>
<dbReference type="RefSeq" id="XP_014678798.1">
    <property type="nucleotide sequence ID" value="XM_014823312.1"/>
</dbReference>
<keyword evidence="6" id="KW-1185">Reference proteome</keyword>
<dbReference type="Gene3D" id="1.10.10.60">
    <property type="entry name" value="Homeodomain-like"/>
    <property type="match status" value="1"/>
</dbReference>
<protein>
    <submittedName>
        <fullName evidence="7 8">Hepatocyte nuclear factor 6-like</fullName>
    </submittedName>
</protein>
<feature type="domain" description="Homeobox" evidence="5">
    <location>
        <begin position="14"/>
        <end position="74"/>
    </location>
</feature>
<keyword evidence="2 3" id="KW-0238">DNA-binding</keyword>
<dbReference type="InterPro" id="IPR001356">
    <property type="entry name" value="HD"/>
</dbReference>
<evidence type="ECO:0000256" key="1">
    <source>
        <dbReference type="ARBA" id="ARBA00004123"/>
    </source>
</evidence>
<evidence type="ECO:0000259" key="5">
    <source>
        <dbReference type="PROSITE" id="PS50071"/>
    </source>
</evidence>
<dbReference type="Proteomes" id="UP000695022">
    <property type="component" value="Unplaced"/>
</dbReference>
<evidence type="ECO:0000256" key="4">
    <source>
        <dbReference type="SAM" id="MobiDB-lite"/>
    </source>
</evidence>
<evidence type="ECO:0000313" key="6">
    <source>
        <dbReference type="Proteomes" id="UP000695022"/>
    </source>
</evidence>
<keyword evidence="2 3" id="KW-0539">Nucleus</keyword>
<feature type="region of interest" description="Disordered" evidence="4">
    <location>
        <begin position="1"/>
        <end position="21"/>
    </location>
</feature>
<dbReference type="PROSITE" id="PS50071">
    <property type="entry name" value="HOMEOBOX_2"/>
    <property type="match status" value="1"/>
</dbReference>
<feature type="compositionally biased region" description="Basic and acidic residues" evidence="4">
    <location>
        <begin position="74"/>
        <end position="86"/>
    </location>
</feature>
<dbReference type="PANTHER" id="PTHR14057">
    <property type="entry name" value="TRANSCRIPTION FACTOR ONECUT"/>
    <property type="match status" value="1"/>
</dbReference>